<sequence>MRLQLLSIFFVTLLFQSFYANGQAPVVTTGYCSTGGGDFDVVPAVGCGSVTVTLKNNVVGAQNVGYITNYDGTSVPSGLKDVFSETYSQPGTYTILQGGSKAGVGFTLCKQVTVYERKMVNALLESCGTISKVTIVDDAIARSYDHLEINWGDGKANSEWRVGNGLVFTHAFTGTVPQISVKGINKPGVSCTGLENILSATSQNISLDSVKIRRVEMTANGTVNILYKGLEKTETEILYGDGSGALTSVDKNSSGGDVGVLIDNLNPDNQYNIQLIAKDACGGSLISDEVGTMILKSSTEKTGNLLEWNKYAYPGDFTGYQLLRDNLPIHGFQSINDTKWVDETAVCGQTYEYRIIALTDIFRSSSAPKKVTMTSSKPEKIIQASVSVSAPNAITTEVVPAGEGLTGTYNLIVERADLGSSNFAQISGVKNQQTEFEDKTVNTASKSYCYRFIYENSCPLRSEPSDPVCSILLQQSPKDISWTSETPFSQGVESYDVIENESNTGATDTPVGLVNSYTLNMSTQNQATYTFQVVAHSKGGNLISFSNIVNYSQEFVLLVPDAFTPNADNINEKFEVKGLFVNTFKMSIFNRWGQVVFQSNDINNSWDGMINGAKAPAGSYVYKAEITDSSDKPFSKSGAFLLIR</sequence>
<dbReference type="NCBIfam" id="TIGR04131">
    <property type="entry name" value="Bac_Flav_CTERM"/>
    <property type="match status" value="1"/>
</dbReference>
<dbReference type="EMBL" id="JACYGY010000002">
    <property type="protein sequence ID" value="MBE9466121.1"/>
    <property type="molecule type" value="Genomic_DNA"/>
</dbReference>
<dbReference type="InterPro" id="IPR013783">
    <property type="entry name" value="Ig-like_fold"/>
</dbReference>
<organism evidence="2 3">
    <name type="scientific">Dyadobacter subterraneus</name>
    <dbReference type="NCBI Taxonomy" id="2773304"/>
    <lineage>
        <taxon>Bacteria</taxon>
        <taxon>Pseudomonadati</taxon>
        <taxon>Bacteroidota</taxon>
        <taxon>Cytophagia</taxon>
        <taxon>Cytophagales</taxon>
        <taxon>Spirosomataceae</taxon>
        <taxon>Dyadobacter</taxon>
    </lineage>
</organism>
<dbReference type="Proteomes" id="UP000634134">
    <property type="component" value="Unassembled WGS sequence"/>
</dbReference>
<dbReference type="SUPFAM" id="SSF49265">
    <property type="entry name" value="Fibronectin type III"/>
    <property type="match status" value="1"/>
</dbReference>
<protein>
    <submittedName>
        <fullName evidence="2">Gliding motility-associated C-terminal domain-containing protein</fullName>
    </submittedName>
</protein>
<dbReference type="RefSeq" id="WP_194124376.1">
    <property type="nucleotide sequence ID" value="NZ_JACYGY010000002.1"/>
</dbReference>
<keyword evidence="1" id="KW-0732">Signal</keyword>
<evidence type="ECO:0000313" key="2">
    <source>
        <dbReference type="EMBL" id="MBE9466121.1"/>
    </source>
</evidence>
<dbReference type="Pfam" id="PF13585">
    <property type="entry name" value="CHU_C"/>
    <property type="match status" value="1"/>
</dbReference>
<feature type="signal peptide" evidence="1">
    <location>
        <begin position="1"/>
        <end position="22"/>
    </location>
</feature>
<feature type="chain" id="PRO_5047446179" evidence="1">
    <location>
        <begin position="23"/>
        <end position="644"/>
    </location>
</feature>
<dbReference type="InterPro" id="IPR026341">
    <property type="entry name" value="T9SS_type_B"/>
</dbReference>
<name>A0ABR9WKU1_9BACT</name>
<dbReference type="InterPro" id="IPR036116">
    <property type="entry name" value="FN3_sf"/>
</dbReference>
<evidence type="ECO:0000313" key="3">
    <source>
        <dbReference type="Proteomes" id="UP000634134"/>
    </source>
</evidence>
<accession>A0ABR9WKU1</accession>
<dbReference type="Gene3D" id="2.60.40.10">
    <property type="entry name" value="Immunoglobulins"/>
    <property type="match status" value="1"/>
</dbReference>
<reference evidence="3" key="1">
    <citation type="submission" date="2023-07" db="EMBL/GenBank/DDBJ databases">
        <title>Dyadobacter sp. nov 'subterranea' isolated from contaminted grondwater.</title>
        <authorList>
            <person name="Szabo I."/>
            <person name="Al-Omari J."/>
            <person name="Szerdahelyi S.G."/>
            <person name="Rado J."/>
        </authorList>
    </citation>
    <scope>NUCLEOTIDE SEQUENCE [LARGE SCALE GENOMIC DNA]</scope>
    <source>
        <strain evidence="3">UP-52</strain>
    </source>
</reference>
<gene>
    <name evidence="2" type="ORF">IEE83_29985</name>
</gene>
<comment type="caution">
    <text evidence="2">The sequence shown here is derived from an EMBL/GenBank/DDBJ whole genome shotgun (WGS) entry which is preliminary data.</text>
</comment>
<proteinExistence type="predicted"/>
<evidence type="ECO:0000256" key="1">
    <source>
        <dbReference type="SAM" id="SignalP"/>
    </source>
</evidence>
<keyword evidence="3" id="KW-1185">Reference proteome</keyword>